<evidence type="ECO:0000256" key="5">
    <source>
        <dbReference type="RuleBase" id="RU367124"/>
    </source>
</evidence>
<name>A0A080Z3L6_PHYNI</name>
<dbReference type="Pfam" id="PF16810">
    <property type="entry name" value="RXLR"/>
    <property type="match status" value="1"/>
</dbReference>
<dbReference type="InterPro" id="IPR031825">
    <property type="entry name" value="RXLR"/>
</dbReference>
<evidence type="ECO:0000313" key="6">
    <source>
        <dbReference type="EMBL" id="ETO61227.1"/>
    </source>
</evidence>
<reference evidence="6 7" key="1">
    <citation type="submission" date="2013-11" db="EMBL/GenBank/DDBJ databases">
        <title>The Genome Sequence of Phytophthora parasitica P1976.</title>
        <authorList>
            <consortium name="The Broad Institute Genomics Platform"/>
            <person name="Russ C."/>
            <person name="Tyler B."/>
            <person name="Panabieres F."/>
            <person name="Shan W."/>
            <person name="Tripathy S."/>
            <person name="Grunwald N."/>
            <person name="Machado M."/>
            <person name="Johnson C.S."/>
            <person name="Walker B."/>
            <person name="Young S."/>
            <person name="Zeng Q."/>
            <person name="Gargeya S."/>
            <person name="Fitzgerald M."/>
            <person name="Haas B."/>
            <person name="Abouelleil A."/>
            <person name="Allen A.W."/>
            <person name="Alvarado L."/>
            <person name="Arachchi H.M."/>
            <person name="Berlin A.M."/>
            <person name="Chapman S.B."/>
            <person name="Gainer-Dewar J."/>
            <person name="Goldberg J."/>
            <person name="Griggs A."/>
            <person name="Gujja S."/>
            <person name="Hansen M."/>
            <person name="Howarth C."/>
            <person name="Imamovic A."/>
            <person name="Ireland A."/>
            <person name="Larimer J."/>
            <person name="McCowan C."/>
            <person name="Murphy C."/>
            <person name="Pearson M."/>
            <person name="Poon T.W."/>
            <person name="Priest M."/>
            <person name="Roberts A."/>
            <person name="Saif S."/>
            <person name="Shea T."/>
            <person name="Sisk P."/>
            <person name="Sykes S."/>
            <person name="Wortman J."/>
            <person name="Nusbaum C."/>
            <person name="Birren B."/>
        </authorList>
    </citation>
    <scope>NUCLEOTIDE SEQUENCE [LARGE SCALE GENOMIC DNA]</scope>
    <source>
        <strain evidence="6 7">P1976</strain>
    </source>
</reference>
<comment type="function">
    <text evidence="5">Effector that suppresses plant defense responses during pathogen infection.</text>
</comment>
<evidence type="ECO:0000313" key="7">
    <source>
        <dbReference type="Proteomes" id="UP000028582"/>
    </source>
</evidence>
<dbReference type="Proteomes" id="UP000028582">
    <property type="component" value="Unassembled WGS sequence"/>
</dbReference>
<comment type="caution">
    <text evidence="6">The sequence shown here is derived from an EMBL/GenBank/DDBJ whole genome shotgun (WGS) entry which is preliminary data.</text>
</comment>
<keyword evidence="3 5" id="KW-0964">Secreted</keyword>
<keyword evidence="4 5" id="KW-0732">Signal</keyword>
<sequence length="102" mass="11904">MRFAYIVVMVFAATLYDSSTALDEAKAKTSLEIVEPTNLNGERLLRRVEKLASDENEIDEERFVAKLLQRFRGRLDARAIRKENIRYEAWLAHLRKIHGINQ</sequence>
<comment type="domain">
    <text evidence="5">The RxLR-dEER motif acts to carry the protein into the host cell cytoplasm through binding to cell surface phosphatidylinositol-3-phosphate.</text>
</comment>
<feature type="chain" id="PRO_5044986181" description="RxLR effector protein" evidence="5">
    <location>
        <begin position="22"/>
        <end position="102"/>
    </location>
</feature>
<evidence type="ECO:0000256" key="2">
    <source>
        <dbReference type="ARBA" id="ARBA00010400"/>
    </source>
</evidence>
<evidence type="ECO:0000256" key="1">
    <source>
        <dbReference type="ARBA" id="ARBA00004613"/>
    </source>
</evidence>
<accession>A0A080Z3L6</accession>
<evidence type="ECO:0000256" key="4">
    <source>
        <dbReference type="ARBA" id="ARBA00022729"/>
    </source>
</evidence>
<dbReference type="EMBL" id="ANJA01003820">
    <property type="protein sequence ID" value="ETO61227.1"/>
    <property type="molecule type" value="Genomic_DNA"/>
</dbReference>
<dbReference type="AlphaFoldDB" id="A0A080Z3L6"/>
<gene>
    <name evidence="6" type="ORF">F444_20734</name>
</gene>
<feature type="signal peptide" evidence="5">
    <location>
        <begin position="1"/>
        <end position="21"/>
    </location>
</feature>
<organism evidence="6 7">
    <name type="scientific">Phytophthora nicotianae P1976</name>
    <dbReference type="NCBI Taxonomy" id="1317066"/>
    <lineage>
        <taxon>Eukaryota</taxon>
        <taxon>Sar</taxon>
        <taxon>Stramenopiles</taxon>
        <taxon>Oomycota</taxon>
        <taxon>Peronosporomycetes</taxon>
        <taxon>Peronosporales</taxon>
        <taxon>Peronosporaceae</taxon>
        <taxon>Phytophthora</taxon>
    </lineage>
</organism>
<dbReference type="OrthoDB" id="128000at2759"/>
<evidence type="ECO:0000256" key="3">
    <source>
        <dbReference type="ARBA" id="ARBA00022525"/>
    </source>
</evidence>
<proteinExistence type="inferred from homology"/>
<comment type="subcellular location">
    <subcellularLocation>
        <location evidence="1 5">Secreted</location>
    </subcellularLocation>
</comment>
<comment type="similarity">
    <text evidence="2 5">Belongs to the RxLR effector family.</text>
</comment>
<protein>
    <recommendedName>
        <fullName evidence="5">RxLR effector protein</fullName>
    </recommendedName>
</protein>